<dbReference type="OrthoDB" id="1684496at2"/>
<dbReference type="Proteomes" id="UP000277811">
    <property type="component" value="Unassembled WGS sequence"/>
</dbReference>
<dbReference type="RefSeq" id="WP_122626306.1">
    <property type="nucleotide sequence ID" value="NZ_UPPP01000054.1"/>
</dbReference>
<dbReference type="GO" id="GO:0046983">
    <property type="term" value="F:protein dimerization activity"/>
    <property type="evidence" value="ECO:0007669"/>
    <property type="project" value="InterPro"/>
</dbReference>
<dbReference type="AlphaFoldDB" id="A0A498R3E1"/>
<dbReference type="InterPro" id="IPR036638">
    <property type="entry name" value="HLH_DNA-bd_sf"/>
</dbReference>
<evidence type="ECO:0000313" key="1">
    <source>
        <dbReference type="EMBL" id="VBB05320.1"/>
    </source>
</evidence>
<accession>A0A498R3E1</accession>
<evidence type="ECO:0000313" key="2">
    <source>
        <dbReference type="Proteomes" id="UP000277811"/>
    </source>
</evidence>
<gene>
    <name evidence="1" type="ORF">LUCI_0527</name>
</gene>
<dbReference type="Pfam" id="PF09388">
    <property type="entry name" value="SpoOE-like"/>
    <property type="match status" value="1"/>
</dbReference>
<dbReference type="EMBL" id="UPPP01000054">
    <property type="protein sequence ID" value="VBB05320.1"/>
    <property type="molecule type" value="Genomic_DNA"/>
</dbReference>
<keyword evidence="2" id="KW-1185">Reference proteome</keyword>
<sequence length="57" mass="6693">MGDLEEKELEIEAMRLKLHRLVLTKKGNLADPEVAEYSAHLDKKIVDYEREKRAGRR</sequence>
<dbReference type="InterPro" id="IPR018540">
    <property type="entry name" value="Spo0E-like"/>
</dbReference>
<dbReference type="InterPro" id="IPR037208">
    <property type="entry name" value="Spo0E-like_sf"/>
</dbReference>
<dbReference type="GO" id="GO:0043937">
    <property type="term" value="P:regulation of sporulation"/>
    <property type="evidence" value="ECO:0007669"/>
    <property type="project" value="InterPro"/>
</dbReference>
<dbReference type="SUPFAM" id="SSF140500">
    <property type="entry name" value="BAS1536-like"/>
    <property type="match status" value="1"/>
</dbReference>
<proteinExistence type="predicted"/>
<dbReference type="Gene3D" id="4.10.280.10">
    <property type="entry name" value="Helix-loop-helix DNA-binding domain"/>
    <property type="match status" value="1"/>
</dbReference>
<protein>
    <submittedName>
        <fullName evidence="1">Spo0e like sporulation regulatory protein</fullName>
    </submittedName>
</protein>
<organism evidence="1 2">
    <name type="scientific">Lucifera butyrica</name>
    <dbReference type="NCBI Taxonomy" id="1351585"/>
    <lineage>
        <taxon>Bacteria</taxon>
        <taxon>Bacillati</taxon>
        <taxon>Bacillota</taxon>
        <taxon>Negativicutes</taxon>
        <taxon>Veillonellales</taxon>
        <taxon>Veillonellaceae</taxon>
        <taxon>Lucifera</taxon>
    </lineage>
</organism>
<reference evidence="1 2" key="1">
    <citation type="submission" date="2018-06" db="EMBL/GenBank/DDBJ databases">
        <authorList>
            <person name="Strepis N."/>
        </authorList>
    </citation>
    <scope>NUCLEOTIDE SEQUENCE [LARGE SCALE GENOMIC DNA]</scope>
    <source>
        <strain evidence="1">LUCI</strain>
    </source>
</reference>
<name>A0A498R3E1_9FIRM</name>